<organism evidence="2">
    <name type="scientific">Brachypodium distachyon</name>
    <name type="common">Purple false brome</name>
    <name type="synonym">Trachynia distachya</name>
    <dbReference type="NCBI Taxonomy" id="15368"/>
    <lineage>
        <taxon>Eukaryota</taxon>
        <taxon>Viridiplantae</taxon>
        <taxon>Streptophyta</taxon>
        <taxon>Embryophyta</taxon>
        <taxon>Tracheophyta</taxon>
        <taxon>Spermatophyta</taxon>
        <taxon>Magnoliopsida</taxon>
        <taxon>Liliopsida</taxon>
        <taxon>Poales</taxon>
        <taxon>Poaceae</taxon>
        <taxon>BOP clade</taxon>
        <taxon>Pooideae</taxon>
        <taxon>Stipodae</taxon>
        <taxon>Brachypodieae</taxon>
        <taxon>Brachypodium</taxon>
    </lineage>
</organism>
<reference evidence="3" key="3">
    <citation type="submission" date="2018-08" db="UniProtKB">
        <authorList>
            <consortium name="EnsemblPlants"/>
        </authorList>
    </citation>
    <scope>IDENTIFICATION</scope>
    <source>
        <strain evidence="3">cv. Bd21</strain>
    </source>
</reference>
<dbReference type="STRING" id="15368.A0A2K2CZT4"/>
<dbReference type="EnsemblPlants" id="PNT67538">
    <property type="protein sequence ID" value="PNT67538"/>
    <property type="gene ID" value="BRADI_3g28735v3"/>
</dbReference>
<dbReference type="OrthoDB" id="693905at2759"/>
<reference evidence="2" key="2">
    <citation type="submission" date="2017-06" db="EMBL/GenBank/DDBJ databases">
        <title>WGS assembly of Brachypodium distachyon.</title>
        <authorList>
            <consortium name="The International Brachypodium Initiative"/>
            <person name="Lucas S."/>
            <person name="Harmon-Smith M."/>
            <person name="Lail K."/>
            <person name="Tice H."/>
            <person name="Grimwood J."/>
            <person name="Bruce D."/>
            <person name="Barry K."/>
            <person name="Shu S."/>
            <person name="Lindquist E."/>
            <person name="Wang M."/>
            <person name="Pitluck S."/>
            <person name="Vogel J.P."/>
            <person name="Garvin D.F."/>
            <person name="Mockler T.C."/>
            <person name="Schmutz J."/>
            <person name="Rokhsar D."/>
            <person name="Bevan M.W."/>
        </authorList>
    </citation>
    <scope>NUCLEOTIDE SEQUENCE</scope>
    <source>
        <strain evidence="2">Bd21</strain>
    </source>
</reference>
<evidence type="ECO:0000313" key="3">
    <source>
        <dbReference type="EnsemblPlants" id="PNT67538"/>
    </source>
</evidence>
<protein>
    <submittedName>
        <fullName evidence="2 3">Uncharacterized protein</fullName>
    </submittedName>
</protein>
<accession>A0A2K2CZT4</accession>
<name>A0A2K2CZT4_BRADI</name>
<evidence type="ECO:0000256" key="1">
    <source>
        <dbReference type="SAM" id="MobiDB-lite"/>
    </source>
</evidence>
<dbReference type="Gramene" id="PNT67538">
    <property type="protein sequence ID" value="PNT67538"/>
    <property type="gene ID" value="BRADI_3g28735v3"/>
</dbReference>
<dbReference type="FunCoup" id="A0A2K2CZT4">
    <property type="interactions" value="220"/>
</dbReference>
<keyword evidence="4" id="KW-1185">Reference proteome</keyword>
<evidence type="ECO:0000313" key="4">
    <source>
        <dbReference type="Proteomes" id="UP000008810"/>
    </source>
</evidence>
<evidence type="ECO:0000313" key="2">
    <source>
        <dbReference type="EMBL" id="PNT67538.1"/>
    </source>
</evidence>
<dbReference type="EMBL" id="CM000882">
    <property type="protein sequence ID" value="PNT67538.1"/>
    <property type="molecule type" value="Genomic_DNA"/>
</dbReference>
<gene>
    <name evidence="2" type="ORF">BRADI_3g28735v3</name>
</gene>
<feature type="region of interest" description="Disordered" evidence="1">
    <location>
        <begin position="144"/>
        <end position="166"/>
    </location>
</feature>
<sequence>MEVSRRLFHSPQPQPYRGLAELRIEADQSPVAFSDPFAAGRKRRCLFPATFSPRKKMLLELPPFSSALAPSTGLAATVSSSALSPYSGSNGSFAFRAFPGQPAAGPTRSRALAFLTSTEQPLTPMGSTASGGFGVLASRRSLSAGPGRSNGTGALAFLPSPTPARTGSSGKNCGELAFLASLNPAFGCTGSSASAAAAKELPPAGPGISGGGGLAVSPPLAFPVRNSEGSTLWSRRRGNKRPWEEQLQITLPLKKVAKTEASATGDSRRRASVPVSACCTFVNSPAKDASKQETKNNTIAVKDASRFSSPFKLPGGTCCAFVTSPMRPSAVEQAIGQNPTLVQERDAQMSGAGGDGRSSPAACPGAEMVVRVTCSCGAHKEFCFDHRH</sequence>
<dbReference type="InParanoid" id="A0A2K2CZT4"/>
<proteinExistence type="predicted"/>
<reference evidence="2 3" key="1">
    <citation type="journal article" date="2010" name="Nature">
        <title>Genome sequencing and analysis of the model grass Brachypodium distachyon.</title>
        <authorList>
            <consortium name="International Brachypodium Initiative"/>
        </authorList>
    </citation>
    <scope>NUCLEOTIDE SEQUENCE [LARGE SCALE GENOMIC DNA]</scope>
    <source>
        <strain evidence="2 3">Bd21</strain>
    </source>
</reference>
<dbReference type="AlphaFoldDB" id="A0A2K2CZT4"/>
<dbReference type="Proteomes" id="UP000008810">
    <property type="component" value="Chromosome 3"/>
</dbReference>